<gene>
    <name evidence="2" type="ORF">V8G54_016251</name>
</gene>
<evidence type="ECO:0000256" key="1">
    <source>
        <dbReference type="SAM" id="MobiDB-lite"/>
    </source>
</evidence>
<evidence type="ECO:0000313" key="3">
    <source>
        <dbReference type="Proteomes" id="UP001374535"/>
    </source>
</evidence>
<feature type="compositionally biased region" description="Basic and acidic residues" evidence="1">
    <location>
        <begin position="179"/>
        <end position="191"/>
    </location>
</feature>
<dbReference type="EMBL" id="CP144696">
    <property type="protein sequence ID" value="WVZ11721.1"/>
    <property type="molecule type" value="Genomic_DNA"/>
</dbReference>
<keyword evidence="3" id="KW-1185">Reference proteome</keyword>
<protein>
    <submittedName>
        <fullName evidence="2">Uncharacterized protein</fullName>
    </submittedName>
</protein>
<evidence type="ECO:0000313" key="2">
    <source>
        <dbReference type="EMBL" id="WVZ11721.1"/>
    </source>
</evidence>
<proteinExistence type="predicted"/>
<dbReference type="Proteomes" id="UP001374535">
    <property type="component" value="Chromosome 5"/>
</dbReference>
<accession>A0AAQ3NMS1</accession>
<sequence length="205" mass="22718">MAKSNASFLALRPGELSCFLYKTFGINAKTLFRKLLTLDLGIRCKTFKILNPLNTTSSFGIETEKSSNSFSGRCHPYCDLAERSSKKTGMHPASIESNVDRRVGVSPGGCKQKLACSMGRINRTGSCSQTPLEQSTISHNFSYDGSEVAFSHSLRMLRRMLGDEDPPPPPPPPPANNARMERLERRTRVIHDSSSPRLRGWKEVG</sequence>
<organism evidence="2 3">
    <name type="scientific">Vigna mungo</name>
    <name type="common">Black gram</name>
    <name type="synonym">Phaseolus mungo</name>
    <dbReference type="NCBI Taxonomy" id="3915"/>
    <lineage>
        <taxon>Eukaryota</taxon>
        <taxon>Viridiplantae</taxon>
        <taxon>Streptophyta</taxon>
        <taxon>Embryophyta</taxon>
        <taxon>Tracheophyta</taxon>
        <taxon>Spermatophyta</taxon>
        <taxon>Magnoliopsida</taxon>
        <taxon>eudicotyledons</taxon>
        <taxon>Gunneridae</taxon>
        <taxon>Pentapetalae</taxon>
        <taxon>rosids</taxon>
        <taxon>fabids</taxon>
        <taxon>Fabales</taxon>
        <taxon>Fabaceae</taxon>
        <taxon>Papilionoideae</taxon>
        <taxon>50 kb inversion clade</taxon>
        <taxon>NPAAA clade</taxon>
        <taxon>indigoferoid/millettioid clade</taxon>
        <taxon>Phaseoleae</taxon>
        <taxon>Vigna</taxon>
    </lineage>
</organism>
<feature type="region of interest" description="Disordered" evidence="1">
    <location>
        <begin position="160"/>
        <end position="205"/>
    </location>
</feature>
<dbReference type="AlphaFoldDB" id="A0AAQ3NMS1"/>
<name>A0AAQ3NMS1_VIGMU</name>
<reference evidence="2 3" key="1">
    <citation type="journal article" date="2023" name="Life. Sci Alliance">
        <title>Evolutionary insights into 3D genome organization and epigenetic landscape of Vigna mungo.</title>
        <authorList>
            <person name="Junaid A."/>
            <person name="Singh B."/>
            <person name="Bhatia S."/>
        </authorList>
    </citation>
    <scope>NUCLEOTIDE SEQUENCE [LARGE SCALE GENOMIC DNA]</scope>
    <source>
        <strain evidence="2">Urdbean</strain>
    </source>
</reference>